<dbReference type="PROSITE" id="PS51257">
    <property type="entry name" value="PROKAR_LIPOPROTEIN"/>
    <property type="match status" value="1"/>
</dbReference>
<protein>
    <submittedName>
        <fullName evidence="2">Monohem cytochrome C protein</fullName>
    </submittedName>
</protein>
<dbReference type="AlphaFoldDB" id="A0A0P7B3K1"/>
<keyword evidence="3" id="KW-1185">Reference proteome</keyword>
<evidence type="ECO:0000313" key="2">
    <source>
        <dbReference type="EMBL" id="KPM33091.1"/>
    </source>
</evidence>
<dbReference type="OrthoDB" id="338827at2"/>
<evidence type="ECO:0000313" key="3">
    <source>
        <dbReference type="Proteomes" id="UP000050280"/>
    </source>
</evidence>
<name>A0A0P7B3K1_9FLAO</name>
<feature type="signal peptide" evidence="1">
    <location>
        <begin position="1"/>
        <end position="25"/>
    </location>
</feature>
<proteinExistence type="predicted"/>
<dbReference type="EMBL" id="LDJX01000002">
    <property type="protein sequence ID" value="KPM33091.1"/>
    <property type="molecule type" value="Genomic_DNA"/>
</dbReference>
<evidence type="ECO:0000256" key="1">
    <source>
        <dbReference type="SAM" id="SignalP"/>
    </source>
</evidence>
<dbReference type="InterPro" id="IPR028974">
    <property type="entry name" value="TSP_type-3_rpt"/>
</dbReference>
<dbReference type="STRING" id="1300341.I595_1518"/>
<dbReference type="PATRIC" id="fig|1300341.3.peg.1711"/>
<organism evidence="2 3">
    <name type="scientific">Croceitalea dokdonensis DOKDO 023</name>
    <dbReference type="NCBI Taxonomy" id="1300341"/>
    <lineage>
        <taxon>Bacteria</taxon>
        <taxon>Pseudomonadati</taxon>
        <taxon>Bacteroidota</taxon>
        <taxon>Flavobacteriia</taxon>
        <taxon>Flavobacteriales</taxon>
        <taxon>Flavobacteriaceae</taxon>
        <taxon>Croceitalea</taxon>
    </lineage>
</organism>
<dbReference type="Proteomes" id="UP000050280">
    <property type="component" value="Unassembled WGS sequence"/>
</dbReference>
<feature type="chain" id="PRO_5006135348" evidence="1">
    <location>
        <begin position="26"/>
        <end position="566"/>
    </location>
</feature>
<dbReference type="RefSeq" id="WP_054558638.1">
    <property type="nucleotide sequence ID" value="NZ_LDJX01000002.1"/>
</dbReference>
<comment type="caution">
    <text evidence="2">The sequence shown here is derived from an EMBL/GenBank/DDBJ whole genome shotgun (WGS) entry which is preliminary data.</text>
</comment>
<dbReference type="SUPFAM" id="SSF103647">
    <property type="entry name" value="TSP type-3 repeat"/>
    <property type="match status" value="1"/>
</dbReference>
<keyword evidence="1" id="KW-0732">Signal</keyword>
<accession>A0A0P7B3K1</accession>
<reference evidence="2 3" key="1">
    <citation type="submission" date="2015-09" db="EMBL/GenBank/DDBJ databases">
        <title>Genome sequence of the marine flavobacterium Croceitalea dokdonensis DOKDO 023 that contains proton- and sodium-pumping rhodopsins.</title>
        <authorList>
            <person name="Kwon S.-K."/>
            <person name="Lee H.K."/>
            <person name="Kwak M.-J."/>
            <person name="Kim J.F."/>
        </authorList>
    </citation>
    <scope>NUCLEOTIDE SEQUENCE [LARGE SCALE GENOMIC DNA]</scope>
    <source>
        <strain evidence="2 3">DOKDO 023</strain>
    </source>
</reference>
<gene>
    <name evidence="2" type="ORF">I595_1518</name>
</gene>
<sequence length="566" mass="60915">MTNLSRLGLLLLAMTSMLIMTTSCEEDAERFLSEAKDTDGDGVLDSADEAPNDPCLPLQQMAYTGFNVFNASWAGADCDGDGVTNGAEFEDKRRNPYLDENMQDADGDGVADFMDPEPNDPCVPLQEPGYLAFNSENELWGAADCDGDLVSNIDEFINGTDPYLACNLNFDQSNFLGELRTIDSINGEGITLGEIGTDCGVYVFNGGGIFNQGCFNDDVAIPFLFTPNDTDSSEGTITVDLTTYECLSEDGTETTQFTVSGNGTYQGELGRLELNYIMTTPDGEIEGTLNIRSLDDEGDEEEECTLDSFEGEYNTIITIDGNEDFGNALLTQQEDGCNDFVLSGDFLNLGCGNDFEINVFLGAEEDGSEIIIEDASFTCTLESGENIEYTFNAFGEYSPAEGFLQLNEFTLSDSNGNTSNGEIFFEFSNGNGEDGGEDEEGDDCAQNSFEGTYNTIVNTNGTERFGNASFTAGEGCGDFLLSGDFLNLGCGNTVEIEVFLGAEEDGAEIIIENASFTCTVDGTDTEYTFTAFGSYSPAEGFIELSEYTLTDAGGNQTTGSVFFESL</sequence>
<dbReference type="GO" id="GO:0005509">
    <property type="term" value="F:calcium ion binding"/>
    <property type="evidence" value="ECO:0007669"/>
    <property type="project" value="InterPro"/>
</dbReference>